<name>A0ABU6GC07_9BACL</name>
<sequence length="93" mass="10600">MAGTKQTEFQEEQTLKEQLAARPKKTLMIPRDPLNKDDVVPIVWNGIVYAVPRGKAFEVPDVIADIWNHAYEQTIAAESKMEITENRDIQVYG</sequence>
<protein>
    <submittedName>
        <fullName evidence="1">Uncharacterized protein</fullName>
    </submittedName>
</protein>
<dbReference type="EMBL" id="JARLKY010000088">
    <property type="protein sequence ID" value="MEC0231179.1"/>
    <property type="molecule type" value="Genomic_DNA"/>
</dbReference>
<evidence type="ECO:0000313" key="1">
    <source>
        <dbReference type="EMBL" id="MEC0231179.1"/>
    </source>
</evidence>
<accession>A0ABU6GC07</accession>
<proteinExistence type="predicted"/>
<comment type="caution">
    <text evidence="1">The sequence shown here is derived from an EMBL/GenBank/DDBJ whole genome shotgun (WGS) entry which is preliminary data.</text>
</comment>
<gene>
    <name evidence="1" type="ORF">P4I72_29190</name>
</gene>
<dbReference type="RefSeq" id="WP_326075125.1">
    <property type="nucleotide sequence ID" value="NZ_JARLKY010000088.1"/>
</dbReference>
<keyword evidence="2" id="KW-1185">Reference proteome</keyword>
<evidence type="ECO:0000313" key="2">
    <source>
        <dbReference type="Proteomes" id="UP001338137"/>
    </source>
</evidence>
<organism evidence="1 2">
    <name type="scientific">Paenibacillus alba</name>
    <dbReference type="NCBI Taxonomy" id="1197127"/>
    <lineage>
        <taxon>Bacteria</taxon>
        <taxon>Bacillati</taxon>
        <taxon>Bacillota</taxon>
        <taxon>Bacilli</taxon>
        <taxon>Bacillales</taxon>
        <taxon>Paenibacillaceae</taxon>
        <taxon>Paenibacillus</taxon>
    </lineage>
</organism>
<reference evidence="1 2" key="1">
    <citation type="submission" date="2023-03" db="EMBL/GenBank/DDBJ databases">
        <title>Bacillus Genome Sequencing.</title>
        <authorList>
            <person name="Dunlap C."/>
        </authorList>
    </citation>
    <scope>NUCLEOTIDE SEQUENCE [LARGE SCALE GENOMIC DNA]</scope>
    <source>
        <strain evidence="1 2">BD-533</strain>
    </source>
</reference>
<dbReference type="Proteomes" id="UP001338137">
    <property type="component" value="Unassembled WGS sequence"/>
</dbReference>